<dbReference type="PANTHER" id="PTHR33164:SF106">
    <property type="entry name" value="TRANSCRIPTIONAL REGULATORY PROTEIN"/>
    <property type="match status" value="1"/>
</dbReference>
<feature type="domain" description="HTH marR-type" evidence="1">
    <location>
        <begin position="8"/>
        <end position="152"/>
    </location>
</feature>
<dbReference type="InterPro" id="IPR039422">
    <property type="entry name" value="MarR/SlyA-like"/>
</dbReference>
<dbReference type="Gene3D" id="1.10.10.10">
    <property type="entry name" value="Winged helix-like DNA-binding domain superfamily/Winged helix DNA-binding domain"/>
    <property type="match status" value="1"/>
</dbReference>
<dbReference type="GO" id="GO:0006950">
    <property type="term" value="P:response to stress"/>
    <property type="evidence" value="ECO:0007669"/>
    <property type="project" value="TreeGrafter"/>
</dbReference>
<protein>
    <submittedName>
        <fullName evidence="2">MarR family protein</fullName>
    </submittedName>
</protein>
<dbReference type="OrthoDB" id="3173926at2"/>
<organism evidence="2 3">
    <name type="scientific">Allonocardiopsis opalescens</name>
    <dbReference type="NCBI Taxonomy" id="1144618"/>
    <lineage>
        <taxon>Bacteria</taxon>
        <taxon>Bacillati</taxon>
        <taxon>Actinomycetota</taxon>
        <taxon>Actinomycetes</taxon>
        <taxon>Streptosporangiales</taxon>
        <taxon>Allonocardiopsis</taxon>
    </lineage>
</organism>
<name>A0A2T0Q6Z1_9ACTN</name>
<evidence type="ECO:0000259" key="1">
    <source>
        <dbReference type="PROSITE" id="PS50995"/>
    </source>
</evidence>
<evidence type="ECO:0000313" key="3">
    <source>
        <dbReference type="Proteomes" id="UP000237846"/>
    </source>
</evidence>
<sequence length="163" mass="17594">MSRHKPEHQRLSEQLFDAALALARLGEDFDRLHGLQGAEGEALLLVLDASRDGGPDDGGGAAPMTPGRLGSALRLPSASVTALVDRLERAGHVRRVRDTGDRRRVLLVPSPAARRARDAYWGGLNERIVAAMDEFGDDELAAVERFLRRVAGLASDHRAEGAD</sequence>
<dbReference type="InterPro" id="IPR036390">
    <property type="entry name" value="WH_DNA-bd_sf"/>
</dbReference>
<dbReference type="EMBL" id="PVZC01000003">
    <property type="protein sequence ID" value="PRX99551.1"/>
    <property type="molecule type" value="Genomic_DNA"/>
</dbReference>
<dbReference type="GO" id="GO:0003700">
    <property type="term" value="F:DNA-binding transcription factor activity"/>
    <property type="evidence" value="ECO:0007669"/>
    <property type="project" value="InterPro"/>
</dbReference>
<dbReference type="AlphaFoldDB" id="A0A2T0Q6Z1"/>
<reference evidence="2 3" key="1">
    <citation type="submission" date="2018-03" db="EMBL/GenBank/DDBJ databases">
        <title>Genomic Encyclopedia of Archaeal and Bacterial Type Strains, Phase II (KMG-II): from individual species to whole genera.</title>
        <authorList>
            <person name="Goeker M."/>
        </authorList>
    </citation>
    <scope>NUCLEOTIDE SEQUENCE [LARGE SCALE GENOMIC DNA]</scope>
    <source>
        <strain evidence="2 3">DSM 45601</strain>
    </source>
</reference>
<gene>
    <name evidence="2" type="ORF">CLV72_103152</name>
</gene>
<dbReference type="SUPFAM" id="SSF46785">
    <property type="entry name" value="Winged helix' DNA-binding domain"/>
    <property type="match status" value="1"/>
</dbReference>
<dbReference type="PROSITE" id="PS50995">
    <property type="entry name" value="HTH_MARR_2"/>
    <property type="match status" value="1"/>
</dbReference>
<dbReference type="InterPro" id="IPR000835">
    <property type="entry name" value="HTH_MarR-typ"/>
</dbReference>
<evidence type="ECO:0000313" key="2">
    <source>
        <dbReference type="EMBL" id="PRX99551.1"/>
    </source>
</evidence>
<dbReference type="SMART" id="SM00347">
    <property type="entry name" value="HTH_MARR"/>
    <property type="match status" value="1"/>
</dbReference>
<proteinExistence type="predicted"/>
<comment type="caution">
    <text evidence="2">The sequence shown here is derived from an EMBL/GenBank/DDBJ whole genome shotgun (WGS) entry which is preliminary data.</text>
</comment>
<dbReference type="Pfam" id="PF12802">
    <property type="entry name" value="MarR_2"/>
    <property type="match status" value="1"/>
</dbReference>
<dbReference type="RefSeq" id="WP_106244176.1">
    <property type="nucleotide sequence ID" value="NZ_PVZC01000003.1"/>
</dbReference>
<keyword evidence="3" id="KW-1185">Reference proteome</keyword>
<dbReference type="PANTHER" id="PTHR33164">
    <property type="entry name" value="TRANSCRIPTIONAL REGULATOR, MARR FAMILY"/>
    <property type="match status" value="1"/>
</dbReference>
<accession>A0A2T0Q6Z1</accession>
<dbReference type="InterPro" id="IPR036388">
    <property type="entry name" value="WH-like_DNA-bd_sf"/>
</dbReference>
<dbReference type="Proteomes" id="UP000237846">
    <property type="component" value="Unassembled WGS sequence"/>
</dbReference>